<evidence type="ECO:0000256" key="6">
    <source>
        <dbReference type="ARBA" id="ARBA00023004"/>
    </source>
</evidence>
<evidence type="ECO:0000256" key="10">
    <source>
        <dbReference type="RuleBase" id="RU003829"/>
    </source>
</evidence>
<feature type="transmembrane region" description="Helical" evidence="11">
    <location>
        <begin position="14"/>
        <end position="33"/>
    </location>
</feature>
<comment type="similarity">
    <text evidence="9 10">Belongs to the cullin family.</text>
</comment>
<accession>A0AAQ3NHE5</accession>
<dbReference type="PROSITE" id="PS50069">
    <property type="entry name" value="CULLIN_2"/>
    <property type="match status" value="1"/>
</dbReference>
<dbReference type="Gene3D" id="1.20.1310.10">
    <property type="entry name" value="Cullin Repeats"/>
    <property type="match status" value="1"/>
</dbReference>
<dbReference type="Proteomes" id="UP001374535">
    <property type="component" value="Chromosome 5"/>
</dbReference>
<evidence type="ECO:0000256" key="9">
    <source>
        <dbReference type="PROSITE-ProRule" id="PRU00330"/>
    </source>
</evidence>
<protein>
    <recommendedName>
        <fullName evidence="12">Cullin family profile domain-containing protein</fullName>
    </recommendedName>
</protein>
<evidence type="ECO:0000256" key="5">
    <source>
        <dbReference type="ARBA" id="ARBA00023002"/>
    </source>
</evidence>
<keyword evidence="4 8" id="KW-0479">Metal-binding</keyword>
<organism evidence="13 14">
    <name type="scientific">Vigna mungo</name>
    <name type="common">Black gram</name>
    <name type="synonym">Phaseolus mungo</name>
    <dbReference type="NCBI Taxonomy" id="3915"/>
    <lineage>
        <taxon>Eukaryota</taxon>
        <taxon>Viridiplantae</taxon>
        <taxon>Streptophyta</taxon>
        <taxon>Embryophyta</taxon>
        <taxon>Tracheophyta</taxon>
        <taxon>Spermatophyta</taxon>
        <taxon>Magnoliopsida</taxon>
        <taxon>eudicotyledons</taxon>
        <taxon>Gunneridae</taxon>
        <taxon>Pentapetalae</taxon>
        <taxon>rosids</taxon>
        <taxon>fabids</taxon>
        <taxon>Fabales</taxon>
        <taxon>Fabaceae</taxon>
        <taxon>Papilionoideae</taxon>
        <taxon>50 kb inversion clade</taxon>
        <taxon>NPAAA clade</taxon>
        <taxon>indigoferoid/millettioid clade</taxon>
        <taxon>Phaseoleae</taxon>
        <taxon>Vigna</taxon>
    </lineage>
</organism>
<dbReference type="GO" id="GO:0005506">
    <property type="term" value="F:iron ion binding"/>
    <property type="evidence" value="ECO:0007669"/>
    <property type="project" value="InterPro"/>
</dbReference>
<dbReference type="InterPro" id="IPR016158">
    <property type="entry name" value="Cullin_homology"/>
</dbReference>
<dbReference type="PANTHER" id="PTHR47955:SF15">
    <property type="entry name" value="CYTOCHROME P450 71A2-LIKE"/>
    <property type="match status" value="1"/>
</dbReference>
<keyword evidence="11" id="KW-0472">Membrane</keyword>
<evidence type="ECO:0000256" key="1">
    <source>
        <dbReference type="ARBA" id="ARBA00001971"/>
    </source>
</evidence>
<dbReference type="InterPro" id="IPR036396">
    <property type="entry name" value="Cyt_P450_sf"/>
</dbReference>
<dbReference type="InterPro" id="IPR017972">
    <property type="entry name" value="Cyt_P450_CS"/>
</dbReference>
<evidence type="ECO:0000259" key="12">
    <source>
        <dbReference type="PROSITE" id="PS50069"/>
    </source>
</evidence>
<feature type="domain" description="Cullin family profile" evidence="12">
    <location>
        <begin position="976"/>
        <end position="1045"/>
    </location>
</feature>
<comment type="cofactor">
    <cofactor evidence="1 8">
        <name>heme</name>
        <dbReference type="ChEBI" id="CHEBI:30413"/>
    </cofactor>
</comment>
<dbReference type="Pfam" id="PF00888">
    <property type="entry name" value="Cullin"/>
    <property type="match status" value="1"/>
</dbReference>
<dbReference type="SUPFAM" id="SSF75632">
    <property type="entry name" value="Cullin homology domain"/>
    <property type="match status" value="1"/>
</dbReference>
<keyword evidence="11" id="KW-1133">Transmembrane helix</keyword>
<feature type="binding site" description="axial binding residue" evidence="8">
    <location>
        <position position="457"/>
    </location>
    <ligand>
        <name>heme</name>
        <dbReference type="ChEBI" id="CHEBI:30413"/>
    </ligand>
    <ligandPart>
        <name>Fe</name>
        <dbReference type="ChEBI" id="CHEBI:18248"/>
    </ligandPart>
</feature>
<dbReference type="PRINTS" id="PR00385">
    <property type="entry name" value="P450"/>
</dbReference>
<dbReference type="InterPro" id="IPR036317">
    <property type="entry name" value="Cullin_homology_sf"/>
</dbReference>
<keyword evidence="5" id="KW-0560">Oxidoreductase</keyword>
<dbReference type="CDD" id="cd11072">
    <property type="entry name" value="CYP71-like"/>
    <property type="match status" value="2"/>
</dbReference>
<evidence type="ECO:0000313" key="13">
    <source>
        <dbReference type="EMBL" id="WVZ09836.1"/>
    </source>
</evidence>
<keyword evidence="3 8" id="KW-0349">Heme</keyword>
<dbReference type="EMBL" id="CP144696">
    <property type="protein sequence ID" value="WVZ09836.1"/>
    <property type="molecule type" value="Genomic_DNA"/>
</dbReference>
<gene>
    <name evidence="13" type="ORF">V8G54_014366</name>
</gene>
<dbReference type="InterPro" id="IPR001128">
    <property type="entry name" value="Cyt_P450"/>
</dbReference>
<dbReference type="FunFam" id="1.10.630.10:FF:000011">
    <property type="entry name" value="Cytochrome P450 83B1"/>
    <property type="match status" value="2"/>
</dbReference>
<keyword evidence="11" id="KW-0812">Transmembrane</keyword>
<evidence type="ECO:0000256" key="2">
    <source>
        <dbReference type="ARBA" id="ARBA00010617"/>
    </source>
</evidence>
<sequence length="1550" mass="176512">MALKPWPREQMERVFSSTFYLSLSFFIGVLLFFKLARRSKPKTDLNLPPSPPKLPFIGNLHQFGTLPHRALRDLSLKYGDIMMLQLGQMQNPTLVVSSVDLVTEIIKTHDLAFSDRPQNTAANILLYGCTDFAFALYGENWRQKRKICMVELLSTKRVQSFGAIREEEVAQLVKKVREAIWSDENVVNLSEMIMSTSNNIACKCALGRKFAGDGYRRVKDLAREVMIHLTAFTVRDYFPWLVWVDVVTGKIQKYKATAEALDSLFDEVIAQEMRAKREGEHSKNKVFLDVLLQLHKDNSVDLTKSDIKAILTDMFVGGTDTTSSAIEWTMSELLRNPVIMKKVQEEVRAVVGHKSNIEESDIKKMHYLNCVIKESLRLHPPAPLLAPRVTMSAVKLKGYDIPAKTTVYINSWAMQRDPKFWESPEEFMPERFENIEVDFKGQEDFPFIPFGFGRRGCPGINFANASMEYMLANLLYWFDWKLPETDTQDIDMTEIFGLVVSKKVVELEFWSFYFCVLDFSVLTLVVVGRVAVGEALVGTTMGCYASYLFKLSRKTKSKLNLNLPPSPPKLPFIGNLHQLGTLPHRSLRNLSLEYGDIMLLQLGQMKNPTVVVSSVDAAMEIMKKHDMAFSSRAQNTAAKILLYGCIDIAFGHYGETWKHSALKTKGNHSIKKYLLDILLHLQENNMLNFELTKNDLKALLMDMFVGGTDPAAVTLNWDISELARKPSIMKKVQEEVRRVVGHKPSVEEDGIKEMHYLKCIVKETLRFHPPAPLLAPRVTISDVKLKGCDIPAEAMIYINAWAIQRDPSFWESLEEFLPERFEKSEVDFKGHRFQFIPFGFGRRGCPRMHFGVATVEYVLANLLYWFDWKLSEYDELKARHKHERDRPLHCRPQFRVAPHSLPLLSRPQLNYHCAYYSLPLPFLSVQWHWVVRVHLANLPHSGVQVFLPPVRWRCCERVALKEAFEVFCNKGVAGSSGAELLASFCDNILKKGGSEKLSDETIEETLEKVVKLLAYISDKDFLLNSIDHFVVNFRENREMAHESTSRPCCQSSTLSLSFLCIFISIVFVVFKLSRRTKRNLPPSPPKIPFIGNLHQLGTLPHRSFQALSHKHGPLMLLQLGQVPTLIVSSADVAGEIFKTHDLVFINRPKTTAAGIFLYGYKDVAFTPYGDEWRQKRKVTVLELVSMKSVRWLQFIRLEEVAETMGAIREACASETASVNLSELLVALTNNIMSRCVLGQKYDTPDGTNNFGEVGRKLLTQFTAFCLGDFFPSLAWVDVLTGHIPKFKATLGLLDGFFDQVIAEHKEKMTKKDGIKSEKKDFLDILLQLQETGSLGFELSQDILKAMLMDMFIGASDTTSTTLEWTMAELMRNPNSMEKAQVEVRRVVGDKAKVDEDDVKQMSYLNCVIKETLRLHPPAPLLLPRETTSAVKLTGYDIPAKTRVMLNAWAIQRDPELWERPDEFLPDRFEKKDVDFKGQDLYIPFGGGRRVCPGITFGITVAEYALANLLYWFDWKVPKTDGTVQGIDMNERYGITVNKKVPLLLQPIPFS</sequence>
<comment type="similarity">
    <text evidence="2">Belongs to the cytochrome P450 family.</text>
</comment>
<dbReference type="GO" id="GO:0031625">
    <property type="term" value="F:ubiquitin protein ligase binding"/>
    <property type="evidence" value="ECO:0007669"/>
    <property type="project" value="InterPro"/>
</dbReference>
<keyword evidence="7" id="KW-0503">Monooxygenase</keyword>
<evidence type="ECO:0000313" key="14">
    <source>
        <dbReference type="Proteomes" id="UP001374535"/>
    </source>
</evidence>
<keyword evidence="14" id="KW-1185">Reference proteome</keyword>
<keyword evidence="6 8" id="KW-0408">Iron</keyword>
<evidence type="ECO:0000256" key="11">
    <source>
        <dbReference type="SAM" id="Phobius"/>
    </source>
</evidence>
<evidence type="ECO:0000256" key="8">
    <source>
        <dbReference type="PIRSR" id="PIRSR602401-1"/>
    </source>
</evidence>
<dbReference type="GO" id="GO:0020037">
    <property type="term" value="F:heme binding"/>
    <property type="evidence" value="ECO:0007669"/>
    <property type="project" value="InterPro"/>
</dbReference>
<evidence type="ECO:0000256" key="7">
    <source>
        <dbReference type="ARBA" id="ARBA00023033"/>
    </source>
</evidence>
<dbReference type="PRINTS" id="PR00463">
    <property type="entry name" value="EP450I"/>
</dbReference>
<dbReference type="InterPro" id="IPR002401">
    <property type="entry name" value="Cyt_P450_E_grp-I"/>
</dbReference>
<evidence type="ECO:0000256" key="3">
    <source>
        <dbReference type="ARBA" id="ARBA00022617"/>
    </source>
</evidence>
<evidence type="ECO:0000256" key="4">
    <source>
        <dbReference type="ARBA" id="ARBA00022723"/>
    </source>
</evidence>
<dbReference type="GO" id="GO:0016705">
    <property type="term" value="F:oxidoreductase activity, acting on paired donors, with incorporation or reduction of molecular oxygen"/>
    <property type="evidence" value="ECO:0007669"/>
    <property type="project" value="InterPro"/>
</dbReference>
<dbReference type="Gene3D" id="1.10.630.10">
    <property type="entry name" value="Cytochrome P450"/>
    <property type="match status" value="4"/>
</dbReference>
<dbReference type="PROSITE" id="PS00086">
    <property type="entry name" value="CYTOCHROME_P450"/>
    <property type="match status" value="2"/>
</dbReference>
<reference evidence="13 14" key="1">
    <citation type="journal article" date="2023" name="Life. Sci Alliance">
        <title>Evolutionary insights into 3D genome organization and epigenetic landscape of Vigna mungo.</title>
        <authorList>
            <person name="Junaid A."/>
            <person name="Singh B."/>
            <person name="Bhatia S."/>
        </authorList>
    </citation>
    <scope>NUCLEOTIDE SEQUENCE [LARGE SCALE GENOMIC DNA]</scope>
    <source>
        <strain evidence="13">Urdbean</strain>
    </source>
</reference>
<dbReference type="SUPFAM" id="SSF48264">
    <property type="entry name" value="Cytochrome P450"/>
    <property type="match status" value="3"/>
</dbReference>
<proteinExistence type="inferred from homology"/>
<dbReference type="Pfam" id="PF00067">
    <property type="entry name" value="p450"/>
    <property type="match status" value="4"/>
</dbReference>
<dbReference type="GO" id="GO:0006511">
    <property type="term" value="P:ubiquitin-dependent protein catabolic process"/>
    <property type="evidence" value="ECO:0007669"/>
    <property type="project" value="InterPro"/>
</dbReference>
<dbReference type="InterPro" id="IPR001373">
    <property type="entry name" value="Cullin_N"/>
</dbReference>
<dbReference type="GO" id="GO:0004497">
    <property type="term" value="F:monooxygenase activity"/>
    <property type="evidence" value="ECO:0007669"/>
    <property type="project" value="UniProtKB-KW"/>
</dbReference>
<dbReference type="FunFam" id="1.10.630.10:FF:000126">
    <property type="entry name" value="Predicted protein"/>
    <property type="match status" value="1"/>
</dbReference>
<dbReference type="PANTHER" id="PTHR47955">
    <property type="entry name" value="CYTOCHROME P450 FAMILY 71 PROTEIN"/>
    <property type="match status" value="1"/>
</dbReference>
<name>A0AAQ3NHE5_VIGMU</name>